<dbReference type="GO" id="GO:0004427">
    <property type="term" value="F:inorganic diphosphate phosphatase activity"/>
    <property type="evidence" value="ECO:0007669"/>
    <property type="project" value="UniProtKB-UniRule"/>
</dbReference>
<evidence type="ECO:0000313" key="9">
    <source>
        <dbReference type="Proteomes" id="UP000192796"/>
    </source>
</evidence>
<keyword evidence="5 7" id="KW-0460">Magnesium</keyword>
<feature type="binding site" evidence="7">
    <location>
        <position position="143"/>
    </location>
    <ligand>
        <name>substrate</name>
    </ligand>
</feature>
<evidence type="ECO:0000256" key="7">
    <source>
        <dbReference type="HAMAP-Rule" id="MF_00209"/>
    </source>
</evidence>
<dbReference type="GO" id="GO:0000287">
    <property type="term" value="F:magnesium ion binding"/>
    <property type="evidence" value="ECO:0007669"/>
    <property type="project" value="UniProtKB-UniRule"/>
</dbReference>
<dbReference type="GO" id="GO:0006796">
    <property type="term" value="P:phosphate-containing compound metabolic process"/>
    <property type="evidence" value="ECO:0007669"/>
    <property type="project" value="InterPro"/>
</dbReference>
<organism evidence="8 9">
    <name type="scientific">Niastella vici</name>
    <dbReference type="NCBI Taxonomy" id="1703345"/>
    <lineage>
        <taxon>Bacteria</taxon>
        <taxon>Pseudomonadati</taxon>
        <taxon>Bacteroidota</taxon>
        <taxon>Chitinophagia</taxon>
        <taxon>Chitinophagales</taxon>
        <taxon>Chitinophagaceae</taxon>
        <taxon>Niastella</taxon>
    </lineage>
</organism>
<dbReference type="HAMAP" id="MF_00209">
    <property type="entry name" value="Inorganic_PPase"/>
    <property type="match status" value="1"/>
</dbReference>
<dbReference type="AlphaFoldDB" id="A0A1V9FPB0"/>
<dbReference type="CDD" id="cd00412">
    <property type="entry name" value="pyrophosphatase"/>
    <property type="match status" value="1"/>
</dbReference>
<dbReference type="OrthoDB" id="5187599at2"/>
<evidence type="ECO:0000256" key="2">
    <source>
        <dbReference type="ARBA" id="ARBA00022490"/>
    </source>
</evidence>
<evidence type="ECO:0000256" key="1">
    <source>
        <dbReference type="ARBA" id="ARBA00001946"/>
    </source>
</evidence>
<dbReference type="RefSeq" id="WP_081153516.1">
    <property type="nucleotide sequence ID" value="NZ_LVYD01000065.1"/>
</dbReference>
<keyword evidence="4 7" id="KW-0378">Hydrolase</keyword>
<name>A0A1V9FPB0_9BACT</name>
<feature type="binding site" evidence="7">
    <location>
        <position position="106"/>
    </location>
    <ligand>
        <name>Mg(2+)</name>
        <dbReference type="ChEBI" id="CHEBI:18420"/>
        <label>1</label>
    </ligand>
</feature>
<dbReference type="Proteomes" id="UP000192796">
    <property type="component" value="Unassembled WGS sequence"/>
</dbReference>
<dbReference type="PANTHER" id="PTHR10286">
    <property type="entry name" value="INORGANIC PYROPHOSPHATASE"/>
    <property type="match status" value="1"/>
</dbReference>
<keyword evidence="2 7" id="KW-0963">Cytoplasm</keyword>
<evidence type="ECO:0000313" key="8">
    <source>
        <dbReference type="EMBL" id="OQP60183.1"/>
    </source>
</evidence>
<sequence>MITIKHPWHISIGDRAPDVVKAVIEIPKGSRMKYELDKPSGLLRLDRVLYSAMFYPLNYGLVPQTYFDDGDPLDILVFCSIEVTPLCVVDATVIGIMHMEDENGMDDKILAVAAHDPAYHHVSDLDDIPSYHMEELKHFFEVYKVLEKKKVQVGNMYGREKARECIVRSMELYKEKIGL</sequence>
<gene>
    <name evidence="7" type="primary">ppa</name>
    <name evidence="8" type="ORF">A3860_34455</name>
</gene>
<proteinExistence type="inferred from homology"/>
<dbReference type="PROSITE" id="PS00387">
    <property type="entry name" value="PPASE"/>
    <property type="match status" value="1"/>
</dbReference>
<comment type="function">
    <text evidence="7">Catalyzes the hydrolysis of inorganic pyrophosphate (PPi) forming two phosphate ions.</text>
</comment>
<feature type="binding site" evidence="7">
    <location>
        <position position="59"/>
    </location>
    <ligand>
        <name>substrate</name>
    </ligand>
</feature>
<keyword evidence="3 7" id="KW-0479">Metal-binding</keyword>
<dbReference type="InterPro" id="IPR008162">
    <property type="entry name" value="Pyrophosphatase"/>
</dbReference>
<evidence type="ECO:0000256" key="3">
    <source>
        <dbReference type="ARBA" id="ARBA00022723"/>
    </source>
</evidence>
<evidence type="ECO:0000256" key="6">
    <source>
        <dbReference type="ARBA" id="ARBA00047820"/>
    </source>
</evidence>
<protein>
    <recommendedName>
        <fullName evidence="7">Inorganic pyrophosphatase</fullName>
        <ecNumber evidence="7">3.6.1.1</ecNumber>
    </recommendedName>
    <alternativeName>
        <fullName evidence="7">Pyrophosphate phospho-hydrolase</fullName>
        <shortName evidence="7">PPase</shortName>
    </alternativeName>
</protein>
<comment type="similarity">
    <text evidence="7">Belongs to the PPase family.</text>
</comment>
<reference evidence="8 9" key="1">
    <citation type="submission" date="2016-03" db="EMBL/GenBank/DDBJ databases">
        <title>Niastella vici sp. nov., isolated from farmland soil.</title>
        <authorList>
            <person name="Chen L."/>
            <person name="Wang D."/>
            <person name="Yang S."/>
            <person name="Wang G."/>
        </authorList>
    </citation>
    <scope>NUCLEOTIDE SEQUENCE [LARGE SCALE GENOMIC DNA]</scope>
    <source>
        <strain evidence="8 9">DJ57</strain>
    </source>
</reference>
<comment type="subcellular location">
    <subcellularLocation>
        <location evidence="7">Cytoplasm</location>
    </subcellularLocation>
</comment>
<dbReference type="STRING" id="1703345.A3860_34455"/>
<dbReference type="Pfam" id="PF00719">
    <property type="entry name" value="Pyrophosphatase"/>
    <property type="match status" value="1"/>
</dbReference>
<dbReference type="InterPro" id="IPR036649">
    <property type="entry name" value="Pyrophosphatase_sf"/>
</dbReference>
<comment type="subunit">
    <text evidence="7">Homohexamer.</text>
</comment>
<feature type="binding site" evidence="7">
    <location>
        <position position="74"/>
    </location>
    <ligand>
        <name>Mg(2+)</name>
        <dbReference type="ChEBI" id="CHEBI:18420"/>
        <label>2</label>
    </ligand>
</feature>
<feature type="binding site" evidence="7">
    <location>
        <position position="47"/>
    </location>
    <ligand>
        <name>substrate</name>
    </ligand>
</feature>
<evidence type="ECO:0000256" key="4">
    <source>
        <dbReference type="ARBA" id="ARBA00022801"/>
    </source>
</evidence>
<evidence type="ECO:0000256" key="5">
    <source>
        <dbReference type="ARBA" id="ARBA00022842"/>
    </source>
</evidence>
<dbReference type="Gene3D" id="3.90.80.10">
    <property type="entry name" value="Inorganic pyrophosphatase"/>
    <property type="match status" value="1"/>
</dbReference>
<dbReference type="EC" id="3.6.1.1" evidence="7"/>
<keyword evidence="9" id="KW-1185">Reference proteome</keyword>
<dbReference type="FunFam" id="3.90.80.10:FF:000003">
    <property type="entry name" value="Inorganic pyrophosphatase"/>
    <property type="match status" value="1"/>
</dbReference>
<dbReference type="SUPFAM" id="SSF50324">
    <property type="entry name" value="Inorganic pyrophosphatase"/>
    <property type="match status" value="1"/>
</dbReference>
<feature type="binding site" evidence="7">
    <location>
        <position position="33"/>
    </location>
    <ligand>
        <name>substrate</name>
    </ligand>
</feature>
<accession>A0A1V9FPB0</accession>
<dbReference type="GO" id="GO:0005737">
    <property type="term" value="C:cytoplasm"/>
    <property type="evidence" value="ECO:0007669"/>
    <property type="project" value="UniProtKB-SubCell"/>
</dbReference>
<comment type="catalytic activity">
    <reaction evidence="6 7">
        <text>diphosphate + H2O = 2 phosphate + H(+)</text>
        <dbReference type="Rhea" id="RHEA:24576"/>
        <dbReference type="ChEBI" id="CHEBI:15377"/>
        <dbReference type="ChEBI" id="CHEBI:15378"/>
        <dbReference type="ChEBI" id="CHEBI:33019"/>
        <dbReference type="ChEBI" id="CHEBI:43474"/>
        <dbReference type="EC" id="3.6.1.1"/>
    </reaction>
</comment>
<feature type="binding site" evidence="7">
    <location>
        <position position="69"/>
    </location>
    <ligand>
        <name>Mg(2+)</name>
        <dbReference type="ChEBI" id="CHEBI:18420"/>
        <label>1</label>
    </ligand>
</feature>
<comment type="caution">
    <text evidence="8">The sequence shown here is derived from an EMBL/GenBank/DDBJ whole genome shotgun (WGS) entry which is preliminary data.</text>
</comment>
<comment type="cofactor">
    <cofactor evidence="1 7">
        <name>Mg(2+)</name>
        <dbReference type="ChEBI" id="CHEBI:18420"/>
    </cofactor>
</comment>
<dbReference type="EMBL" id="LVYD01000065">
    <property type="protein sequence ID" value="OQP60183.1"/>
    <property type="molecule type" value="Genomic_DNA"/>
</dbReference>
<feature type="binding site" evidence="7">
    <location>
        <position position="74"/>
    </location>
    <ligand>
        <name>Mg(2+)</name>
        <dbReference type="ChEBI" id="CHEBI:18420"/>
        <label>1</label>
    </ligand>
</feature>